<gene>
    <name evidence="2" type="ORF">E2562_020647</name>
</gene>
<feature type="region of interest" description="Disordered" evidence="1">
    <location>
        <begin position="89"/>
        <end position="156"/>
    </location>
</feature>
<sequence length="156" mass="16492">MRRRTFLPYHQGLLFGCLGLSSRGCGGAMRGLSAAAKSSGVSWHEEMQPSHFILPSKRPTSRVGLALQLALKLTICSNRFLRTPCTKADAATAATSREHQQATTLGVAPHPLAPRRAGGPSPPRLHSIPSASGTTAGRPIPSAPPKWNGLEVLNTP</sequence>
<proteinExistence type="predicted"/>
<protein>
    <submittedName>
        <fullName evidence="2">Uncharacterized protein</fullName>
    </submittedName>
</protein>
<evidence type="ECO:0000313" key="2">
    <source>
        <dbReference type="EMBL" id="KAF0921960.1"/>
    </source>
</evidence>
<reference evidence="2 3" key="1">
    <citation type="submission" date="2019-11" db="EMBL/GenBank/DDBJ databases">
        <title>Whole genome sequence of Oryza granulata.</title>
        <authorList>
            <person name="Li W."/>
        </authorList>
    </citation>
    <scope>NUCLEOTIDE SEQUENCE [LARGE SCALE GENOMIC DNA]</scope>
    <source>
        <strain evidence="3">cv. Menghai</strain>
        <tissue evidence="2">Leaf</tissue>
    </source>
</reference>
<comment type="caution">
    <text evidence="2">The sequence shown here is derived from an EMBL/GenBank/DDBJ whole genome shotgun (WGS) entry which is preliminary data.</text>
</comment>
<name>A0A6G1EB01_9ORYZ</name>
<keyword evidence="3" id="KW-1185">Reference proteome</keyword>
<dbReference type="Proteomes" id="UP000479710">
    <property type="component" value="Unassembled WGS sequence"/>
</dbReference>
<organism evidence="2 3">
    <name type="scientific">Oryza meyeriana var. granulata</name>
    <dbReference type="NCBI Taxonomy" id="110450"/>
    <lineage>
        <taxon>Eukaryota</taxon>
        <taxon>Viridiplantae</taxon>
        <taxon>Streptophyta</taxon>
        <taxon>Embryophyta</taxon>
        <taxon>Tracheophyta</taxon>
        <taxon>Spermatophyta</taxon>
        <taxon>Magnoliopsida</taxon>
        <taxon>Liliopsida</taxon>
        <taxon>Poales</taxon>
        <taxon>Poaceae</taxon>
        <taxon>BOP clade</taxon>
        <taxon>Oryzoideae</taxon>
        <taxon>Oryzeae</taxon>
        <taxon>Oryzinae</taxon>
        <taxon>Oryza</taxon>
        <taxon>Oryza meyeriana</taxon>
    </lineage>
</organism>
<accession>A0A6G1EB01</accession>
<evidence type="ECO:0000313" key="3">
    <source>
        <dbReference type="Proteomes" id="UP000479710"/>
    </source>
</evidence>
<evidence type="ECO:0000256" key="1">
    <source>
        <dbReference type="SAM" id="MobiDB-lite"/>
    </source>
</evidence>
<dbReference type="AlphaFoldDB" id="A0A6G1EB01"/>
<dbReference type="EMBL" id="SPHZ02000004">
    <property type="protein sequence ID" value="KAF0921960.1"/>
    <property type="molecule type" value="Genomic_DNA"/>
</dbReference>
<dbReference type="PROSITE" id="PS51257">
    <property type="entry name" value="PROKAR_LIPOPROTEIN"/>
    <property type="match status" value="1"/>
</dbReference>